<gene>
    <name evidence="1" type="ORF">CRG98_019660</name>
</gene>
<dbReference type="AlphaFoldDB" id="A0A2I0JU99"/>
<comment type="caution">
    <text evidence="1">The sequence shown here is derived from an EMBL/GenBank/DDBJ whole genome shotgun (WGS) entry which is preliminary data.</text>
</comment>
<evidence type="ECO:0000313" key="2">
    <source>
        <dbReference type="Proteomes" id="UP000233551"/>
    </source>
</evidence>
<organism evidence="1 2">
    <name type="scientific">Punica granatum</name>
    <name type="common">Pomegranate</name>
    <dbReference type="NCBI Taxonomy" id="22663"/>
    <lineage>
        <taxon>Eukaryota</taxon>
        <taxon>Viridiplantae</taxon>
        <taxon>Streptophyta</taxon>
        <taxon>Embryophyta</taxon>
        <taxon>Tracheophyta</taxon>
        <taxon>Spermatophyta</taxon>
        <taxon>Magnoliopsida</taxon>
        <taxon>eudicotyledons</taxon>
        <taxon>Gunneridae</taxon>
        <taxon>Pentapetalae</taxon>
        <taxon>rosids</taxon>
        <taxon>malvids</taxon>
        <taxon>Myrtales</taxon>
        <taxon>Lythraceae</taxon>
        <taxon>Punica</taxon>
    </lineage>
</organism>
<dbReference type="Proteomes" id="UP000233551">
    <property type="component" value="Unassembled WGS sequence"/>
</dbReference>
<dbReference type="EMBL" id="PGOL01001226">
    <property type="protein sequence ID" value="PKI59887.1"/>
    <property type="molecule type" value="Genomic_DNA"/>
</dbReference>
<sequence>MWAWIKRREQFDTNGKVSFLRLELLEFHLTGGYLSECKSGASETNDGALATVLGVLGHIHSLFFDEFEDSPFRKGREGDRAQSDLSSVFSCWKAPTVVFGRWRSTGHLLCSVELDCPVIYMVAANPTEEIEVSMGSIGSFWSDHGGSKLHTICSEQPPENALAACQCKDQCLHSSRVIFRREM</sequence>
<proteinExistence type="predicted"/>
<accession>A0A2I0JU99</accession>
<protein>
    <submittedName>
        <fullName evidence="1">Uncharacterized protein</fullName>
    </submittedName>
</protein>
<reference evidence="1 2" key="1">
    <citation type="submission" date="2017-11" db="EMBL/GenBank/DDBJ databases">
        <title>De-novo sequencing of pomegranate (Punica granatum L.) genome.</title>
        <authorList>
            <person name="Akparov Z."/>
            <person name="Amiraslanov A."/>
            <person name="Hajiyeva S."/>
            <person name="Abbasov M."/>
            <person name="Kaur K."/>
            <person name="Hamwieh A."/>
            <person name="Solovyev V."/>
            <person name="Salamov A."/>
            <person name="Braich B."/>
            <person name="Kosarev P."/>
            <person name="Mahmoud A."/>
            <person name="Hajiyev E."/>
            <person name="Babayeva S."/>
            <person name="Izzatullayeva V."/>
            <person name="Mammadov A."/>
            <person name="Mammadov A."/>
            <person name="Sharifova S."/>
            <person name="Ojaghi J."/>
            <person name="Eynullazada K."/>
            <person name="Bayramov B."/>
            <person name="Abdulazimova A."/>
            <person name="Shahmuradov I."/>
        </authorList>
    </citation>
    <scope>NUCLEOTIDE SEQUENCE [LARGE SCALE GENOMIC DNA]</scope>
    <source>
        <strain evidence="2">cv. AG2017</strain>
        <tissue evidence="1">Leaf</tissue>
    </source>
</reference>
<name>A0A2I0JU99_PUNGR</name>
<evidence type="ECO:0000313" key="1">
    <source>
        <dbReference type="EMBL" id="PKI59887.1"/>
    </source>
</evidence>
<keyword evidence="2" id="KW-1185">Reference proteome</keyword>